<evidence type="ECO:0000259" key="1">
    <source>
        <dbReference type="PROSITE" id="PS50943"/>
    </source>
</evidence>
<dbReference type="CDD" id="cd00093">
    <property type="entry name" value="HTH_XRE"/>
    <property type="match status" value="1"/>
</dbReference>
<dbReference type="PANTHER" id="PTHR47691">
    <property type="entry name" value="REGULATOR-RELATED"/>
    <property type="match status" value="1"/>
</dbReference>
<dbReference type="SUPFAM" id="SSF52540">
    <property type="entry name" value="P-loop containing nucleoside triphosphate hydrolases"/>
    <property type="match status" value="1"/>
</dbReference>
<evidence type="ECO:0000313" key="3">
    <source>
        <dbReference type="Proteomes" id="UP001240236"/>
    </source>
</evidence>
<evidence type="ECO:0000313" key="2">
    <source>
        <dbReference type="EMBL" id="MDQ0364435.1"/>
    </source>
</evidence>
<protein>
    <submittedName>
        <fullName evidence="2">Transcriptional regulator with XRE-family HTH domain</fullName>
    </submittedName>
</protein>
<dbReference type="SUPFAM" id="SSF47413">
    <property type="entry name" value="lambda repressor-like DNA-binding domains"/>
    <property type="match status" value="1"/>
</dbReference>
<dbReference type="GO" id="GO:0003677">
    <property type="term" value="F:DNA binding"/>
    <property type="evidence" value="ECO:0007669"/>
    <property type="project" value="InterPro"/>
</dbReference>
<accession>A0AAE3VWQ4</accession>
<reference evidence="2 3" key="1">
    <citation type="submission" date="2023-07" db="EMBL/GenBank/DDBJ databases">
        <title>Sequencing the genomes of 1000 actinobacteria strains.</title>
        <authorList>
            <person name="Klenk H.-P."/>
        </authorList>
    </citation>
    <scope>NUCLEOTIDE SEQUENCE [LARGE SCALE GENOMIC DNA]</scope>
    <source>
        <strain evidence="2 3">DSM 44709</strain>
    </source>
</reference>
<dbReference type="Pfam" id="PF13560">
    <property type="entry name" value="HTH_31"/>
    <property type="match status" value="1"/>
</dbReference>
<name>A0AAE3VWQ4_9ACTN</name>
<dbReference type="EMBL" id="JAUSUZ010000001">
    <property type="protein sequence ID" value="MDQ0364435.1"/>
    <property type="molecule type" value="Genomic_DNA"/>
</dbReference>
<gene>
    <name evidence="2" type="ORF">J2S42_001104</name>
</gene>
<dbReference type="AlphaFoldDB" id="A0AAE3VWQ4"/>
<dbReference type="SMART" id="SM00382">
    <property type="entry name" value="AAA"/>
    <property type="match status" value="1"/>
</dbReference>
<proteinExistence type="predicted"/>
<dbReference type="InterPro" id="IPR027417">
    <property type="entry name" value="P-loop_NTPase"/>
</dbReference>
<dbReference type="PROSITE" id="PS50943">
    <property type="entry name" value="HTH_CROC1"/>
    <property type="match status" value="1"/>
</dbReference>
<dbReference type="Proteomes" id="UP001240236">
    <property type="component" value="Unassembled WGS sequence"/>
</dbReference>
<dbReference type="InterPro" id="IPR010982">
    <property type="entry name" value="Lambda_DNA-bd_dom_sf"/>
</dbReference>
<sequence length="356" mass="36397">MDGGAALRALRVGAGLTIDGLAARSGVSARTIGGIERGRIRRPQDGTIGALAGGLRLGPAGGARLRAALHAESAAAGLPRSTPCFTGRTADLDWLAAAIGSGRPVQIAGLPGVGKTALALRAAARSAADFPHGVRLADLGGHRPPGPAEAARRVARALSGGTDAGGHGPRRRVLLIVDGVSDPGQVAALLPAAGPAVTVMTCAHRIPLPGVRSRVLAPLPADDSRLALDRMTGGTVPDRVVGDLARLCHGLPLALRAVANRLLTRGRWPVERIADRLMRPGRLLDELAAGDLSVRATFHRGCLQLPGPARHALRTLARDAPPAAALAELARCGWVPPPATGAYDVHPLLRAFAATI</sequence>
<comment type="caution">
    <text evidence="2">The sequence shown here is derived from an EMBL/GenBank/DDBJ whole genome shotgun (WGS) entry which is preliminary data.</text>
</comment>
<dbReference type="PRINTS" id="PR00364">
    <property type="entry name" value="DISEASERSIST"/>
</dbReference>
<dbReference type="Gene3D" id="3.40.50.300">
    <property type="entry name" value="P-loop containing nucleotide triphosphate hydrolases"/>
    <property type="match status" value="1"/>
</dbReference>
<dbReference type="InterPro" id="IPR003593">
    <property type="entry name" value="AAA+_ATPase"/>
</dbReference>
<dbReference type="RefSeq" id="WP_307235839.1">
    <property type="nucleotide sequence ID" value="NZ_JAUSUZ010000001.1"/>
</dbReference>
<dbReference type="PANTHER" id="PTHR47691:SF3">
    <property type="entry name" value="HTH-TYPE TRANSCRIPTIONAL REGULATOR RV0890C-RELATED"/>
    <property type="match status" value="1"/>
</dbReference>
<organism evidence="2 3">
    <name type="scientific">Catenuloplanes indicus</name>
    <dbReference type="NCBI Taxonomy" id="137267"/>
    <lineage>
        <taxon>Bacteria</taxon>
        <taxon>Bacillati</taxon>
        <taxon>Actinomycetota</taxon>
        <taxon>Actinomycetes</taxon>
        <taxon>Micromonosporales</taxon>
        <taxon>Micromonosporaceae</taxon>
        <taxon>Catenuloplanes</taxon>
    </lineage>
</organism>
<dbReference type="SMART" id="SM00530">
    <property type="entry name" value="HTH_XRE"/>
    <property type="match status" value="1"/>
</dbReference>
<dbReference type="InterPro" id="IPR001387">
    <property type="entry name" value="Cro/C1-type_HTH"/>
</dbReference>
<dbReference type="Gene3D" id="1.10.260.40">
    <property type="entry name" value="lambda repressor-like DNA-binding domains"/>
    <property type="match status" value="1"/>
</dbReference>
<feature type="domain" description="HTH cro/C1-type" evidence="1">
    <location>
        <begin position="7"/>
        <end position="63"/>
    </location>
</feature>
<keyword evidence="3" id="KW-1185">Reference proteome</keyword>